<feature type="signal peptide" evidence="2">
    <location>
        <begin position="1"/>
        <end position="33"/>
    </location>
</feature>
<organism evidence="3 4">
    <name type="scientific">Oribacterium sinus</name>
    <dbReference type="NCBI Taxonomy" id="237576"/>
    <lineage>
        <taxon>Bacteria</taxon>
        <taxon>Bacillati</taxon>
        <taxon>Bacillota</taxon>
        <taxon>Clostridia</taxon>
        <taxon>Lachnospirales</taxon>
        <taxon>Lachnospiraceae</taxon>
        <taxon>Oribacterium</taxon>
    </lineage>
</organism>
<dbReference type="Gene3D" id="2.10.270.10">
    <property type="entry name" value="Cholin Binding"/>
    <property type="match status" value="1"/>
</dbReference>
<accession>A0A7W9SFU6</accession>
<feature type="chain" id="PRO_5031061068" description="Cell wall binding repeat-containing protein" evidence="2">
    <location>
        <begin position="34"/>
        <end position="577"/>
    </location>
</feature>
<gene>
    <name evidence="3" type="ORF">HNQ46_000614</name>
</gene>
<evidence type="ECO:0000256" key="2">
    <source>
        <dbReference type="SAM" id="SignalP"/>
    </source>
</evidence>
<feature type="compositionally biased region" description="Basic and acidic residues" evidence="1">
    <location>
        <begin position="276"/>
        <end position="287"/>
    </location>
</feature>
<dbReference type="GeneID" id="85014172"/>
<evidence type="ECO:0000256" key="1">
    <source>
        <dbReference type="SAM" id="MobiDB-lite"/>
    </source>
</evidence>
<dbReference type="AlphaFoldDB" id="A0A7W9SFU6"/>
<feature type="compositionally biased region" description="Low complexity" evidence="1">
    <location>
        <begin position="190"/>
        <end position="233"/>
    </location>
</feature>
<feature type="compositionally biased region" description="Basic and acidic residues" evidence="1">
    <location>
        <begin position="331"/>
        <end position="345"/>
    </location>
</feature>
<feature type="region of interest" description="Disordered" evidence="1">
    <location>
        <begin position="178"/>
        <end position="354"/>
    </location>
</feature>
<reference evidence="3 4" key="1">
    <citation type="submission" date="2020-08" db="EMBL/GenBank/DDBJ databases">
        <title>Genomic Encyclopedia of Type Strains, Phase IV (KMG-IV): sequencing the most valuable type-strain genomes for metagenomic binning, comparative biology and taxonomic classification.</title>
        <authorList>
            <person name="Goeker M."/>
        </authorList>
    </citation>
    <scope>NUCLEOTIDE SEQUENCE [LARGE SCALE GENOMIC DNA]</scope>
    <source>
        <strain evidence="3 4">DSM 17245</strain>
    </source>
</reference>
<dbReference type="EMBL" id="JACHHH010000002">
    <property type="protein sequence ID" value="MBB6040651.1"/>
    <property type="molecule type" value="Genomic_DNA"/>
</dbReference>
<dbReference type="Proteomes" id="UP000522163">
    <property type="component" value="Unassembled WGS sequence"/>
</dbReference>
<evidence type="ECO:0000313" key="3">
    <source>
        <dbReference type="EMBL" id="MBB6040651.1"/>
    </source>
</evidence>
<proteinExistence type="predicted"/>
<dbReference type="SUPFAM" id="SSF69360">
    <property type="entry name" value="Cell wall binding repeat"/>
    <property type="match status" value="1"/>
</dbReference>
<comment type="caution">
    <text evidence="3">The sequence shown here is derived from an EMBL/GenBank/DDBJ whole genome shotgun (WGS) entry which is preliminary data.</text>
</comment>
<dbReference type="RefSeq" id="WP_243155825.1">
    <property type="nucleotide sequence ID" value="NZ_JACHHH010000002.1"/>
</dbReference>
<protein>
    <recommendedName>
        <fullName evidence="5">Cell wall binding repeat-containing protein</fullName>
    </recommendedName>
</protein>
<evidence type="ECO:0000313" key="4">
    <source>
        <dbReference type="Proteomes" id="UP000522163"/>
    </source>
</evidence>
<feature type="compositionally biased region" description="Low complexity" evidence="1">
    <location>
        <begin position="241"/>
        <end position="274"/>
    </location>
</feature>
<evidence type="ECO:0008006" key="5">
    <source>
        <dbReference type="Google" id="ProtNLM"/>
    </source>
</evidence>
<keyword evidence="2" id="KW-0732">Signal</keyword>
<sequence length="577" mass="62017">MKKPDKNKMGRIGKMLVLGTALLSMATPMAAFAKTDRVDTPGTWRKQGEKWQFVREYGAPEKGWLVYKNDWYYQSPVEGLMETGWLNLQGKTYFLSTENNASFGHVVTGWQWIDGYCYYFEEADQADYGVLFTGGRTKDGYYVDANGRWLNGAGGEPVYISGKGLSAAVSDQQVAGVSRSIPSGNAGQVAGVSRSGGSSSGGFVSRGESSSSSGGSVSGSSSSSSSGSSTSGSTSGGNAGNTGANAGNNTGNTTDNTGDTGTSGNSGNTASSSNLPKEEDGKPEEKPGTGNNGNTEEKPGTGDNGNTEEKPGTGDNGNTEEKPGTGDNGNTEEKPGTGESGKPEENPTPEQPEEKNVIKLVGEAKVNQDVKLYVSKDIMDSIAFVYIGFQPILPESHRENEPSYSLDREKQILTLPKSLFKESKKYDISIQAGGIQPFHDITIEVKDDAEVPFTAEKGEPEVLNKGILLGPTYAALNEEADLHAFRVTYVPGKGMPEKPWWTTRLKSVVVEKTLYERVNSEKEFLEKKDVYYIVPEDAEEGANTILLSDSAFEDKENFDLMLESENPLESVIWDMKG</sequence>
<name>A0A7W9SFU6_9FIRM</name>